<dbReference type="PANTHER" id="PTHR12000">
    <property type="entry name" value="HEMOGLOBINASE FAMILY MEMBER"/>
    <property type="match status" value="1"/>
</dbReference>
<dbReference type="Gene3D" id="1.10.132.130">
    <property type="match status" value="1"/>
</dbReference>
<dbReference type="STRING" id="6290.A0A0N4X306"/>
<feature type="domain" description="Legumain prodomain" evidence="2">
    <location>
        <begin position="280"/>
        <end position="369"/>
    </location>
</feature>
<gene>
    <name evidence="3" type="ORF">HPLM_LOCUS18740</name>
</gene>
<dbReference type="Gene3D" id="3.40.50.1460">
    <property type="match status" value="2"/>
</dbReference>
<protein>
    <submittedName>
        <fullName evidence="5">Legumain</fullName>
    </submittedName>
</protein>
<dbReference type="PIRSF" id="PIRSF019663">
    <property type="entry name" value="Legumain"/>
    <property type="match status" value="1"/>
</dbReference>
<dbReference type="GO" id="GO:0004197">
    <property type="term" value="F:cysteine-type endopeptidase activity"/>
    <property type="evidence" value="ECO:0007669"/>
    <property type="project" value="TreeGrafter"/>
</dbReference>
<sequence length="377" mass="43165">MSSSFLLYFELQKLQADVAHAYHVLLDHGVAAKNIIVMMYDDIATNEENPYKGKLFNSPNGPDVYAGLKIDYKGDSVMPENFQAVLRGDRDAVKGGNGRVIQRFPFLQLTVKQLHDTLKDMHKNHKYSQLVFYLGACEGGSMFRGILEDDIDVYAVTSADYDELGFATYCDNDLDLPCLGAEFSVNWMEDSDRVWLSFIFLKIRCISRKSKLMMCKCKTSVLQQDITLETLGEQFELVKGLTVLSHVRRYGNMSIGDEPVGWFQGFRNDMLRTDKSSNKLSESRRQIEEVFTNLVHKLVFGQNMRRQVLEEKSNVIILDCHDDVVRAFDSICIDVNKYDYALKYMYVLNNLCTKFNDSAKIIEAMRTICSETRAHSI</sequence>
<dbReference type="Pfam" id="PF20985">
    <property type="entry name" value="Legum_prodom"/>
    <property type="match status" value="1"/>
</dbReference>
<dbReference type="GO" id="GO:0005773">
    <property type="term" value="C:vacuole"/>
    <property type="evidence" value="ECO:0007669"/>
    <property type="project" value="GOC"/>
</dbReference>
<proteinExistence type="inferred from homology"/>
<reference evidence="3 4" key="2">
    <citation type="submission" date="2018-11" db="EMBL/GenBank/DDBJ databases">
        <authorList>
            <consortium name="Pathogen Informatics"/>
        </authorList>
    </citation>
    <scope>NUCLEOTIDE SEQUENCE [LARGE SCALE GENOMIC DNA]</scope>
    <source>
        <strain evidence="3 4">MHpl1</strain>
    </source>
</reference>
<dbReference type="Pfam" id="PF01650">
    <property type="entry name" value="Peptidase_C13"/>
    <property type="match status" value="2"/>
</dbReference>
<dbReference type="OMA" id="RSIANFC"/>
<evidence type="ECO:0000313" key="5">
    <source>
        <dbReference type="WBParaSite" id="HPLM_0001874801-mRNA-1"/>
    </source>
</evidence>
<dbReference type="OrthoDB" id="192611at2759"/>
<dbReference type="Proteomes" id="UP000268014">
    <property type="component" value="Unassembled WGS sequence"/>
</dbReference>
<evidence type="ECO:0000313" key="4">
    <source>
        <dbReference type="Proteomes" id="UP000268014"/>
    </source>
</evidence>
<organism evidence="5">
    <name type="scientific">Haemonchus placei</name>
    <name type="common">Barber's pole worm</name>
    <dbReference type="NCBI Taxonomy" id="6290"/>
    <lineage>
        <taxon>Eukaryota</taxon>
        <taxon>Metazoa</taxon>
        <taxon>Ecdysozoa</taxon>
        <taxon>Nematoda</taxon>
        <taxon>Chromadorea</taxon>
        <taxon>Rhabditida</taxon>
        <taxon>Rhabditina</taxon>
        <taxon>Rhabditomorpha</taxon>
        <taxon>Strongyloidea</taxon>
        <taxon>Trichostrongylidae</taxon>
        <taxon>Haemonchus</taxon>
    </lineage>
</organism>
<dbReference type="InterPro" id="IPR001096">
    <property type="entry name" value="Peptidase_C13"/>
</dbReference>
<dbReference type="WBParaSite" id="HPLM_0001874801-mRNA-1">
    <property type="protein sequence ID" value="HPLM_0001874801-mRNA-1"/>
    <property type="gene ID" value="HPLM_0001874801"/>
</dbReference>
<evidence type="ECO:0000259" key="2">
    <source>
        <dbReference type="Pfam" id="PF20985"/>
    </source>
</evidence>
<dbReference type="AlphaFoldDB" id="A0A0N4X306"/>
<dbReference type="PRINTS" id="PR00776">
    <property type="entry name" value="HEMOGLOBNASE"/>
</dbReference>
<evidence type="ECO:0000313" key="3">
    <source>
        <dbReference type="EMBL" id="VDO72858.1"/>
    </source>
</evidence>
<keyword evidence="4" id="KW-1185">Reference proteome</keyword>
<dbReference type="EMBL" id="UZAF01020775">
    <property type="protein sequence ID" value="VDO72858.1"/>
    <property type="molecule type" value="Genomic_DNA"/>
</dbReference>
<evidence type="ECO:0000256" key="1">
    <source>
        <dbReference type="ARBA" id="ARBA00009941"/>
    </source>
</evidence>
<dbReference type="GO" id="GO:0051603">
    <property type="term" value="P:proteolysis involved in protein catabolic process"/>
    <property type="evidence" value="ECO:0007669"/>
    <property type="project" value="TreeGrafter"/>
</dbReference>
<accession>A0A0N4X306</accession>
<name>A0A0N4X306_HAEPC</name>
<reference evidence="5" key="1">
    <citation type="submission" date="2017-02" db="UniProtKB">
        <authorList>
            <consortium name="WormBaseParasite"/>
        </authorList>
    </citation>
    <scope>IDENTIFICATION</scope>
</reference>
<dbReference type="InterPro" id="IPR046427">
    <property type="entry name" value="Legumain_prodom_sf"/>
</dbReference>
<dbReference type="PANTHER" id="PTHR12000:SF42">
    <property type="entry name" value="LEGUMAIN"/>
    <property type="match status" value="1"/>
</dbReference>
<dbReference type="InterPro" id="IPR048501">
    <property type="entry name" value="Legum_prodom"/>
</dbReference>
<comment type="similarity">
    <text evidence="1">Belongs to the peptidase C13 family.</text>
</comment>
<dbReference type="GO" id="GO:0006624">
    <property type="term" value="P:vacuolar protein processing"/>
    <property type="evidence" value="ECO:0007669"/>
    <property type="project" value="TreeGrafter"/>
</dbReference>
<dbReference type="CDD" id="cd21115">
    <property type="entry name" value="legumain_C"/>
    <property type="match status" value="1"/>
</dbReference>